<dbReference type="GO" id="GO:0016853">
    <property type="term" value="F:isomerase activity"/>
    <property type="evidence" value="ECO:0007669"/>
    <property type="project" value="UniProtKB-KW"/>
</dbReference>
<evidence type="ECO:0000256" key="1">
    <source>
        <dbReference type="SAM" id="MobiDB-lite"/>
    </source>
</evidence>
<dbReference type="AlphaFoldDB" id="E0IAY7"/>
<evidence type="ECO:0000313" key="4">
    <source>
        <dbReference type="Proteomes" id="UP000005387"/>
    </source>
</evidence>
<accession>E0IAY7</accession>
<protein>
    <submittedName>
        <fullName evidence="3">Xylose isomerase domain protein TIM barrel</fullName>
    </submittedName>
</protein>
<sequence>MKISLCTISFRHSLVSFATIVRFALRERFDGIELWGAHAEWLATAEEREATKEQLRLMHGHGLRIAMISDYFDIATEERFAATQAKAHRLAALARWYGTTRLRTFAGPLPSCKVSPDMRREYVKRLRALSDICAQYGVTLLAETHPGTLSDDLASARTLIDEVGHGAFGINLDFLHLWEAGDDVLAAYAELQPWVHHFHLKNVSSADRLYVFEPAQVYASGSDRTGMVPLSDGALDFRPIIAAIGDSELYSSLEWFGAQPFETLAADAAWLRQLTVDGDGNGDQSSTNEGRLQPASVSE</sequence>
<organism evidence="3 4">
    <name type="scientific">Paenibacillus curdlanolyticus YK9</name>
    <dbReference type="NCBI Taxonomy" id="717606"/>
    <lineage>
        <taxon>Bacteria</taxon>
        <taxon>Bacillati</taxon>
        <taxon>Bacillota</taxon>
        <taxon>Bacilli</taxon>
        <taxon>Bacillales</taxon>
        <taxon>Paenibacillaceae</taxon>
        <taxon>Paenibacillus</taxon>
    </lineage>
</organism>
<evidence type="ECO:0000259" key="2">
    <source>
        <dbReference type="Pfam" id="PF01261"/>
    </source>
</evidence>
<gene>
    <name evidence="3" type="ORF">PaecuDRAFT_2714</name>
</gene>
<feature type="domain" description="Xylose isomerase-like TIM barrel" evidence="2">
    <location>
        <begin position="29"/>
        <end position="273"/>
    </location>
</feature>
<evidence type="ECO:0000313" key="3">
    <source>
        <dbReference type="EMBL" id="EFM10278.1"/>
    </source>
</evidence>
<feature type="region of interest" description="Disordered" evidence="1">
    <location>
        <begin position="277"/>
        <end position="299"/>
    </location>
</feature>
<name>E0IAY7_9BACL</name>
<dbReference type="InterPro" id="IPR013022">
    <property type="entry name" value="Xyl_isomerase-like_TIM-brl"/>
</dbReference>
<dbReference type="SUPFAM" id="SSF51658">
    <property type="entry name" value="Xylose isomerase-like"/>
    <property type="match status" value="1"/>
</dbReference>
<dbReference type="InterPro" id="IPR036237">
    <property type="entry name" value="Xyl_isomerase-like_sf"/>
</dbReference>
<dbReference type="STRING" id="717606.PaecuDRAFT_2714"/>
<dbReference type="PANTHER" id="PTHR12110:SF21">
    <property type="entry name" value="XYLOSE ISOMERASE-LIKE TIM BARREL DOMAIN-CONTAINING PROTEIN"/>
    <property type="match status" value="1"/>
</dbReference>
<keyword evidence="4" id="KW-1185">Reference proteome</keyword>
<dbReference type="RefSeq" id="WP_006038704.1">
    <property type="nucleotide sequence ID" value="NZ_AEDD01000007.1"/>
</dbReference>
<proteinExistence type="predicted"/>
<feature type="compositionally biased region" description="Polar residues" evidence="1">
    <location>
        <begin position="282"/>
        <end position="299"/>
    </location>
</feature>
<reference evidence="3 4" key="1">
    <citation type="submission" date="2010-07" db="EMBL/GenBank/DDBJ databases">
        <title>The draft genome of Paenibacillus curdlanolyticus YK9.</title>
        <authorList>
            <consortium name="US DOE Joint Genome Institute (JGI-PGF)"/>
            <person name="Lucas S."/>
            <person name="Copeland A."/>
            <person name="Lapidus A."/>
            <person name="Cheng J.-F."/>
            <person name="Bruce D."/>
            <person name="Goodwin L."/>
            <person name="Pitluck S."/>
            <person name="Land M.L."/>
            <person name="Hauser L."/>
            <person name="Chang Y.-J."/>
            <person name="Jeffries C."/>
            <person name="Anderson I.J."/>
            <person name="Johnson E."/>
            <person name="Loganathan U."/>
            <person name="Mulhopadhyay B."/>
            <person name="Kyrpides N."/>
            <person name="Woyke T.J."/>
        </authorList>
    </citation>
    <scope>NUCLEOTIDE SEQUENCE [LARGE SCALE GENOMIC DNA]</scope>
    <source>
        <strain evidence="3 4">YK9</strain>
    </source>
</reference>
<dbReference type="Pfam" id="PF01261">
    <property type="entry name" value="AP_endonuc_2"/>
    <property type="match status" value="1"/>
</dbReference>
<dbReference type="EMBL" id="AEDD01000007">
    <property type="protein sequence ID" value="EFM10278.1"/>
    <property type="molecule type" value="Genomic_DNA"/>
</dbReference>
<keyword evidence="3" id="KW-0413">Isomerase</keyword>
<dbReference type="Gene3D" id="3.20.20.150">
    <property type="entry name" value="Divalent-metal-dependent TIM barrel enzymes"/>
    <property type="match status" value="1"/>
</dbReference>
<dbReference type="InterPro" id="IPR050312">
    <property type="entry name" value="IolE/XylAMocC-like"/>
</dbReference>
<dbReference type="OrthoDB" id="9815124at2"/>
<dbReference type="PANTHER" id="PTHR12110">
    <property type="entry name" value="HYDROXYPYRUVATE ISOMERASE"/>
    <property type="match status" value="1"/>
</dbReference>
<dbReference type="eggNOG" id="COG1082">
    <property type="taxonomic scope" value="Bacteria"/>
</dbReference>
<dbReference type="Proteomes" id="UP000005387">
    <property type="component" value="Unassembled WGS sequence"/>
</dbReference>